<dbReference type="Gene3D" id="2.60.40.10">
    <property type="entry name" value="Immunoglobulins"/>
    <property type="match status" value="1"/>
</dbReference>
<organism evidence="4 5">
    <name type="scientific">Paenibacillus pasadenensis</name>
    <dbReference type="NCBI Taxonomy" id="217090"/>
    <lineage>
        <taxon>Bacteria</taxon>
        <taxon>Bacillati</taxon>
        <taxon>Bacillota</taxon>
        <taxon>Bacilli</taxon>
        <taxon>Bacillales</taxon>
        <taxon>Paenibacillaceae</taxon>
        <taxon>Paenibacillus</taxon>
    </lineage>
</organism>
<accession>A0A2N5N2J7</accession>
<keyword evidence="4" id="KW-0456">Lyase</keyword>
<feature type="signal peptide" evidence="1">
    <location>
        <begin position="1"/>
        <end position="33"/>
    </location>
</feature>
<feature type="chain" id="PRO_5014924432" evidence="1">
    <location>
        <begin position="34"/>
        <end position="628"/>
    </location>
</feature>
<name>A0A2N5N2J7_9BACL</name>
<evidence type="ECO:0000259" key="2">
    <source>
        <dbReference type="Pfam" id="PF18370"/>
    </source>
</evidence>
<sequence>MNSWYRKPLKWAVIALSSAILGTALLTSAPAQAAAARQMEKLDRGLTAVKINGGVLVSWRLLGTDAGSVSFNLYRGSTKVNASPITSKTNYLDAAGTTSSSYTVRAIVGGVEQAASPPASVWANNYLDVPLQIPAGGTTPDGVSYTYQPNDASVGDLDGDGSYEIVVKWDPTNAKDNSQGGYTGNVYLDAYELNGTRLWRINLGRNIRAGAHYTQFLVYDFNGDGKAEVVCKTADGTVDGTNVTIGSATADHRNSGGYILAGPEYLTVFAGNTGAALSTVSYDPPRGNVSDWGDGYGNRVDRFLAGVAYLDGVRPSIVMARGYYTRAVLVAYDWRNGALTKRWTFDSNSSANAGTAGQGNHQLAVADVDGDSKDEIVYGAFVVDDNGTKLVNTSRGHGDALHVGDLDPSRPGLEVFKVNESSPYGAYSYDPKTGAILWSVTASADTGRGMTADIDPRYLGEEMWATNGVGLRTAKGVLITNSSPASVNFGIWWDGDLQRELLDHTWSGSTSTGVGKIEKWNYATSSVTNLLTASGTLSNNHTKGTPSLQADLFGDWREEVIWRKSDNSALRIYTTPYETSHRFYTLMHDPVYRLSIAWQNVAYNQPPHTGFYLGEGMAAQPVPDLYTP</sequence>
<feature type="domain" description="Rhamnogalacturonan lyase family 11 C-terminal" evidence="3">
    <location>
        <begin position="126"/>
        <end position="623"/>
    </location>
</feature>
<gene>
    <name evidence="4" type="ORF">B8V81_3008</name>
</gene>
<dbReference type="Proteomes" id="UP000234789">
    <property type="component" value="Unassembled WGS sequence"/>
</dbReference>
<evidence type="ECO:0000256" key="1">
    <source>
        <dbReference type="SAM" id="SignalP"/>
    </source>
</evidence>
<dbReference type="InterPro" id="IPR034641">
    <property type="entry name" value="RGL11"/>
</dbReference>
<dbReference type="SUPFAM" id="SSF69318">
    <property type="entry name" value="Integrin alpha N-terminal domain"/>
    <property type="match status" value="1"/>
</dbReference>
<dbReference type="AlphaFoldDB" id="A0A2N5N2J7"/>
<dbReference type="CDD" id="cd10318">
    <property type="entry name" value="RGL11"/>
    <property type="match status" value="1"/>
</dbReference>
<dbReference type="Pfam" id="PF18370">
    <property type="entry name" value="RGI_lyase"/>
    <property type="match status" value="1"/>
</dbReference>
<evidence type="ECO:0000259" key="3">
    <source>
        <dbReference type="Pfam" id="PF21348"/>
    </source>
</evidence>
<protein>
    <submittedName>
        <fullName evidence="4">Putative rhamnogalacturonan lyase in rhamnose utilization cluster</fullName>
    </submittedName>
</protein>
<keyword evidence="1" id="KW-0732">Signal</keyword>
<dbReference type="PANTHER" id="PTHR43118:SF1">
    <property type="entry name" value="RHAMNOGALACTURONAN LYASE (EUROFUNG)"/>
    <property type="match status" value="1"/>
</dbReference>
<proteinExistence type="predicted"/>
<comment type="caution">
    <text evidence="4">The sequence shown here is derived from an EMBL/GenBank/DDBJ whole genome shotgun (WGS) entry which is preliminary data.</text>
</comment>
<keyword evidence="5" id="KW-1185">Reference proteome</keyword>
<dbReference type="Pfam" id="PF21348">
    <property type="entry name" value="RGL11_C"/>
    <property type="match status" value="1"/>
</dbReference>
<dbReference type="GO" id="GO:0016829">
    <property type="term" value="F:lyase activity"/>
    <property type="evidence" value="ECO:0007669"/>
    <property type="project" value="UniProtKB-KW"/>
</dbReference>
<dbReference type="InterPro" id="IPR013783">
    <property type="entry name" value="Ig-like_fold"/>
</dbReference>
<dbReference type="EMBL" id="NFEZ01000004">
    <property type="protein sequence ID" value="PLT44577.1"/>
    <property type="molecule type" value="Genomic_DNA"/>
</dbReference>
<feature type="domain" description="Rhamnogalacturonan I lyase beta-sheet" evidence="2">
    <location>
        <begin position="37"/>
        <end position="122"/>
    </location>
</feature>
<dbReference type="RefSeq" id="WP_180968458.1">
    <property type="nucleotide sequence ID" value="NZ_NFEZ01000004.1"/>
</dbReference>
<dbReference type="PANTHER" id="PTHR43118">
    <property type="entry name" value="RHAMNOGALACTURONAN LYASE (EUROFUNG)"/>
    <property type="match status" value="1"/>
</dbReference>
<evidence type="ECO:0000313" key="4">
    <source>
        <dbReference type="EMBL" id="PLT44577.1"/>
    </source>
</evidence>
<dbReference type="InterPro" id="IPR041624">
    <property type="entry name" value="RGI_lyase"/>
</dbReference>
<reference evidence="4 5" key="1">
    <citation type="submission" date="2017-05" db="EMBL/GenBank/DDBJ databases">
        <title>Functional genome analysis of Paenibacillus pasadenensis strain R16: insights on endophytic life style and antifungal activity.</title>
        <authorList>
            <person name="Passera A."/>
            <person name="Marcolungo L."/>
            <person name="Casati P."/>
            <person name="Brasca M."/>
            <person name="Quaglino F."/>
            <person name="Delledonne M."/>
        </authorList>
    </citation>
    <scope>NUCLEOTIDE SEQUENCE [LARGE SCALE GENOMIC DNA]</scope>
    <source>
        <strain evidence="4 5">R16</strain>
    </source>
</reference>
<dbReference type="InterPro" id="IPR049366">
    <property type="entry name" value="RGL11_C"/>
</dbReference>
<evidence type="ECO:0000313" key="5">
    <source>
        <dbReference type="Proteomes" id="UP000234789"/>
    </source>
</evidence>
<dbReference type="InterPro" id="IPR028994">
    <property type="entry name" value="Integrin_alpha_N"/>
</dbReference>